<keyword evidence="3" id="KW-0653">Protein transport</keyword>
<evidence type="ECO:0000256" key="2">
    <source>
        <dbReference type="ARBA" id="ARBA00022448"/>
    </source>
</evidence>
<keyword evidence="2 3" id="KW-0813">Transport</keyword>
<gene>
    <name evidence="5" type="ORF">Fmac_031310</name>
</gene>
<keyword evidence="3" id="KW-0268">Exocytosis</keyword>
<keyword evidence="6" id="KW-1185">Reference proteome</keyword>
<dbReference type="GO" id="GO:0015031">
    <property type="term" value="P:protein transport"/>
    <property type="evidence" value="ECO:0007669"/>
    <property type="project" value="UniProtKB-KW"/>
</dbReference>
<evidence type="ECO:0000256" key="3">
    <source>
        <dbReference type="RuleBase" id="RU365026"/>
    </source>
</evidence>
<dbReference type="GO" id="GO:0006887">
    <property type="term" value="P:exocytosis"/>
    <property type="evidence" value="ECO:0007669"/>
    <property type="project" value="UniProtKB-KW"/>
</dbReference>
<evidence type="ECO:0000313" key="6">
    <source>
        <dbReference type="Proteomes" id="UP001603857"/>
    </source>
</evidence>
<sequence>MVCTKLTIRLLSFIDIIITSGSYLRNHLFSSVLKMSESLHQLTQLLESSPFRFSGVGALLRGEANNVLKRSDILIELENIIYRNTAQAFVSGGGLHPITKQVMKNIRGLYITDSHIWRAIEEYDLADPNRAQKSLFSVIIARVIELLERNLEAMSRNYNSAALGYVFMMNNLQNIGNQAGSILGHDWLKKNRAKVDQNLELYLTSSWNKMLDFLKLESDDSLPWTIF</sequence>
<name>A0ABD1L1Q3_9FABA</name>
<dbReference type="Gene3D" id="1.20.1280.170">
    <property type="entry name" value="Exocyst complex component Exo70"/>
    <property type="match status" value="1"/>
</dbReference>
<evidence type="ECO:0000259" key="4">
    <source>
        <dbReference type="Pfam" id="PF03081"/>
    </source>
</evidence>
<comment type="function">
    <text evidence="3">Component of the exocyst complex.</text>
</comment>
<dbReference type="AlphaFoldDB" id="A0ABD1L1Q3"/>
<evidence type="ECO:0000256" key="1">
    <source>
        <dbReference type="ARBA" id="ARBA00006756"/>
    </source>
</evidence>
<protein>
    <recommendedName>
        <fullName evidence="3">Exocyst subunit Exo70 family protein</fullName>
    </recommendedName>
</protein>
<evidence type="ECO:0000313" key="5">
    <source>
        <dbReference type="EMBL" id="KAL2317434.1"/>
    </source>
</evidence>
<dbReference type="InterPro" id="IPR004140">
    <property type="entry name" value="Exo70"/>
</dbReference>
<dbReference type="InterPro" id="IPR046364">
    <property type="entry name" value="Exo70_C"/>
</dbReference>
<proteinExistence type="inferred from homology"/>
<dbReference type="PANTHER" id="PTHR12542">
    <property type="entry name" value="EXOCYST COMPLEX PROTEIN EXO70"/>
    <property type="match status" value="1"/>
</dbReference>
<comment type="caution">
    <text evidence="5">The sequence shown here is derived from an EMBL/GenBank/DDBJ whole genome shotgun (WGS) entry which is preliminary data.</text>
</comment>
<dbReference type="Pfam" id="PF03081">
    <property type="entry name" value="Exo70_C"/>
    <property type="match status" value="1"/>
</dbReference>
<dbReference type="EMBL" id="JBGMDY010000011">
    <property type="protein sequence ID" value="KAL2317434.1"/>
    <property type="molecule type" value="Genomic_DNA"/>
</dbReference>
<dbReference type="Proteomes" id="UP001603857">
    <property type="component" value="Unassembled WGS sequence"/>
</dbReference>
<comment type="similarity">
    <text evidence="1 3">Belongs to the EXO70 family.</text>
</comment>
<dbReference type="SUPFAM" id="SSF74788">
    <property type="entry name" value="Cullin repeat-like"/>
    <property type="match status" value="1"/>
</dbReference>
<reference evidence="5 6" key="1">
    <citation type="submission" date="2024-08" db="EMBL/GenBank/DDBJ databases">
        <title>Insights into the chromosomal genome structure of Flemingia macrophylla.</title>
        <authorList>
            <person name="Ding Y."/>
            <person name="Zhao Y."/>
            <person name="Bi W."/>
            <person name="Wu M."/>
            <person name="Zhao G."/>
            <person name="Gong Y."/>
            <person name="Li W."/>
            <person name="Zhang P."/>
        </authorList>
    </citation>
    <scope>NUCLEOTIDE SEQUENCE [LARGE SCALE GENOMIC DNA]</scope>
    <source>
        <strain evidence="5">DYQJB</strain>
        <tissue evidence="5">Leaf</tissue>
    </source>
</reference>
<feature type="domain" description="Exocyst complex subunit Exo70 C-terminal" evidence="4">
    <location>
        <begin position="3"/>
        <end position="217"/>
    </location>
</feature>
<accession>A0ABD1L1Q3</accession>
<dbReference type="InterPro" id="IPR016159">
    <property type="entry name" value="Cullin_repeat-like_dom_sf"/>
</dbReference>
<organism evidence="5 6">
    <name type="scientific">Flemingia macrophylla</name>
    <dbReference type="NCBI Taxonomy" id="520843"/>
    <lineage>
        <taxon>Eukaryota</taxon>
        <taxon>Viridiplantae</taxon>
        <taxon>Streptophyta</taxon>
        <taxon>Embryophyta</taxon>
        <taxon>Tracheophyta</taxon>
        <taxon>Spermatophyta</taxon>
        <taxon>Magnoliopsida</taxon>
        <taxon>eudicotyledons</taxon>
        <taxon>Gunneridae</taxon>
        <taxon>Pentapetalae</taxon>
        <taxon>rosids</taxon>
        <taxon>fabids</taxon>
        <taxon>Fabales</taxon>
        <taxon>Fabaceae</taxon>
        <taxon>Papilionoideae</taxon>
        <taxon>50 kb inversion clade</taxon>
        <taxon>NPAAA clade</taxon>
        <taxon>indigoferoid/millettioid clade</taxon>
        <taxon>Phaseoleae</taxon>
        <taxon>Flemingia</taxon>
    </lineage>
</organism>
<dbReference type="PANTHER" id="PTHR12542:SF180">
    <property type="entry name" value="EXOCYST SUBUNIT EXO70 FAMILY PROTEIN"/>
    <property type="match status" value="1"/>
</dbReference>